<dbReference type="InterPro" id="IPR036237">
    <property type="entry name" value="Xyl_isomerase-like_sf"/>
</dbReference>
<dbReference type="RefSeq" id="WP_163743241.1">
    <property type="nucleotide sequence ID" value="NZ_JAAGOA010000023.1"/>
</dbReference>
<comment type="caution">
    <text evidence="2">The sequence shown here is derived from an EMBL/GenBank/DDBJ whole genome shotgun (WGS) entry which is preliminary data.</text>
</comment>
<dbReference type="PANTHER" id="PTHR12110">
    <property type="entry name" value="HYDROXYPYRUVATE ISOMERASE"/>
    <property type="match status" value="1"/>
</dbReference>
<dbReference type="InterPro" id="IPR050312">
    <property type="entry name" value="IolE/XylAMocC-like"/>
</dbReference>
<dbReference type="Gene3D" id="3.20.20.150">
    <property type="entry name" value="Divalent-metal-dependent TIM barrel enzymes"/>
    <property type="match status" value="1"/>
</dbReference>
<keyword evidence="2" id="KW-0413">Isomerase</keyword>
<sequence>MGRPEINRRQFMRAVAGTTAAVGAAAFAGPGLGMANAANGLLVPRGKIGIQLFTIRNLVSSLGFRVVFEELARMGYHYVEFAGYTSPAEPGITPAQIKQLLDDNGLKGIGGHRGLNSFRSNMEEELDIAETLGLPYIGTANEPVSPPNRTIAGYHAAAEEFNGFGAAAAARGIKWYHHNHQNEFRFANDDPSVRLYDILLAETDPHLVYLEMDIYWAFVGQHIAPGFDPADYVKANMRRYPLFHAKDGESRPDLANGYNIVEFGAGDIDFQSFFRDIGAKGPHYALWEQDNAPSTPEERGGAFGAAERSYQALSTLRG</sequence>
<dbReference type="GO" id="GO:0016853">
    <property type="term" value="F:isomerase activity"/>
    <property type="evidence" value="ECO:0007669"/>
    <property type="project" value="UniProtKB-KW"/>
</dbReference>
<keyword evidence="3" id="KW-1185">Reference proteome</keyword>
<proteinExistence type="predicted"/>
<accession>A0A6L9SEG5</accession>
<feature type="domain" description="Xylose isomerase-like TIM barrel" evidence="1">
    <location>
        <begin position="68"/>
        <end position="293"/>
    </location>
</feature>
<protein>
    <submittedName>
        <fullName evidence="2">Sugar phosphate isomerase/epimerase</fullName>
    </submittedName>
</protein>
<dbReference type="PANTHER" id="PTHR12110:SF41">
    <property type="entry name" value="INOSOSE DEHYDRATASE"/>
    <property type="match status" value="1"/>
</dbReference>
<dbReference type="AlphaFoldDB" id="A0A6L9SEG5"/>
<dbReference type="PROSITE" id="PS51318">
    <property type="entry name" value="TAT"/>
    <property type="match status" value="1"/>
</dbReference>
<dbReference type="EMBL" id="JAAGOA010000023">
    <property type="protein sequence ID" value="NEE03513.1"/>
    <property type="molecule type" value="Genomic_DNA"/>
</dbReference>
<evidence type="ECO:0000313" key="3">
    <source>
        <dbReference type="Proteomes" id="UP000475214"/>
    </source>
</evidence>
<gene>
    <name evidence="2" type="ORF">G1H10_25430</name>
</gene>
<evidence type="ECO:0000259" key="1">
    <source>
        <dbReference type="Pfam" id="PF01261"/>
    </source>
</evidence>
<evidence type="ECO:0000313" key="2">
    <source>
        <dbReference type="EMBL" id="NEE03513.1"/>
    </source>
</evidence>
<reference evidence="2 3" key="1">
    <citation type="submission" date="2020-02" db="EMBL/GenBank/DDBJ databases">
        <authorList>
            <person name="Li X.-J."/>
            <person name="Han X.-M."/>
        </authorList>
    </citation>
    <scope>NUCLEOTIDE SEQUENCE [LARGE SCALE GENOMIC DNA]</scope>
    <source>
        <strain evidence="2 3">CCTCC AB 2017055</strain>
    </source>
</reference>
<dbReference type="Proteomes" id="UP000475214">
    <property type="component" value="Unassembled WGS sequence"/>
</dbReference>
<name>A0A6L9SEG5_9ACTN</name>
<dbReference type="SUPFAM" id="SSF51658">
    <property type="entry name" value="Xylose isomerase-like"/>
    <property type="match status" value="1"/>
</dbReference>
<dbReference type="InterPro" id="IPR006311">
    <property type="entry name" value="TAT_signal"/>
</dbReference>
<dbReference type="InterPro" id="IPR013022">
    <property type="entry name" value="Xyl_isomerase-like_TIM-brl"/>
</dbReference>
<dbReference type="Pfam" id="PF01261">
    <property type="entry name" value="AP_endonuc_2"/>
    <property type="match status" value="1"/>
</dbReference>
<organism evidence="2 3">
    <name type="scientific">Phytoactinopolyspora halotolerans</name>
    <dbReference type="NCBI Taxonomy" id="1981512"/>
    <lineage>
        <taxon>Bacteria</taxon>
        <taxon>Bacillati</taxon>
        <taxon>Actinomycetota</taxon>
        <taxon>Actinomycetes</taxon>
        <taxon>Jiangellales</taxon>
        <taxon>Jiangellaceae</taxon>
        <taxon>Phytoactinopolyspora</taxon>
    </lineage>
</organism>